<dbReference type="Pfam" id="PF02092">
    <property type="entry name" value="tRNA_synt_2f"/>
    <property type="match status" value="1"/>
</dbReference>
<accession>A0A1N7PQV4</accession>
<dbReference type="SUPFAM" id="SSF109604">
    <property type="entry name" value="HD-domain/PDEase-like"/>
    <property type="match status" value="1"/>
</dbReference>
<evidence type="ECO:0000313" key="13">
    <source>
        <dbReference type="Proteomes" id="UP000186795"/>
    </source>
</evidence>
<evidence type="ECO:0000313" key="12">
    <source>
        <dbReference type="EMBL" id="SIT12925.1"/>
    </source>
</evidence>
<keyword evidence="13" id="KW-1185">Reference proteome</keyword>
<keyword evidence="3 10" id="KW-0963">Cytoplasm</keyword>
<dbReference type="GO" id="GO:0005524">
    <property type="term" value="F:ATP binding"/>
    <property type="evidence" value="ECO:0007669"/>
    <property type="project" value="UniProtKB-UniRule"/>
</dbReference>
<dbReference type="RefSeq" id="WP_076526245.1">
    <property type="nucleotide sequence ID" value="NZ_CP048103.1"/>
</dbReference>
<keyword evidence="6 10" id="KW-0067">ATP-binding</keyword>
<dbReference type="GO" id="GO:0006426">
    <property type="term" value="P:glycyl-tRNA aminoacylation"/>
    <property type="evidence" value="ECO:0007669"/>
    <property type="project" value="UniProtKB-UniRule"/>
</dbReference>
<name>A0A1N7PQV4_9BACL</name>
<dbReference type="InterPro" id="IPR008909">
    <property type="entry name" value="DALR_anticod-bd"/>
</dbReference>
<keyword evidence="4 10" id="KW-0436">Ligase</keyword>
<keyword evidence="5 10" id="KW-0547">Nucleotide-binding</keyword>
<evidence type="ECO:0000256" key="7">
    <source>
        <dbReference type="ARBA" id="ARBA00022917"/>
    </source>
</evidence>
<evidence type="ECO:0000256" key="5">
    <source>
        <dbReference type="ARBA" id="ARBA00022741"/>
    </source>
</evidence>
<evidence type="ECO:0000256" key="2">
    <source>
        <dbReference type="ARBA" id="ARBA00008226"/>
    </source>
</evidence>
<dbReference type="AlphaFoldDB" id="A0A1N7PQV4"/>
<dbReference type="GO" id="GO:0006420">
    <property type="term" value="P:arginyl-tRNA aminoacylation"/>
    <property type="evidence" value="ECO:0007669"/>
    <property type="project" value="InterPro"/>
</dbReference>
<sequence>MAEQNWLVEIGCEEIPARFVESGVQQLREKLTRWLEENRLSFGKVHTYATPRRLAVLVENVADAQADVEEEVRGPAKRIAVAEDGSWTKAAEGFARKQGISPDQLQLREYKGETYVFAHKHQEGKRTATLIGEELANVLKGLHFPKAMRWGDRRTRFIRPVRWLVCLFGEEVVPVKWAGVTGGNRTFGHRFLGGETEIGQPADYVETLRDQKVMVEMEARREEIRQQLHRMEEQNGWRIPVDEELLDEVTQLVELPTALSGSFDERFLELPEAVLITTMREHQRYFPVRDRDHHLLPHFVTVRNGDNRALEQVAKGNEKVLSARLADARFFYEEDLKLSISTAVAKLDQVVYLEGLGSVGDQARRIRKLVEELADQLGLENPERSRLFRAADICKFDLSTHMVDEFPELSGVMGEEYARRAGEDPEVARAIMEHHYPRFAGDRLPEGRLGSLISLADKMDAVVAAFSLGIQPTGSQDPYGLRRKASAVVHILMDPGWSRLPLSLLIDLSLNRLQADGWLQRDREQVKEEISAFFHLRLKGALQEKGIRYDLIDAVLLSDLSSPQLMLEKARVLTDAVAREDFKMIVEGFSRASNLAAKGGSELQVNRDLLEVWAERELYASIRSASEDFSAAEKRQDAEGMFAAIAKLAPAIHRFFDDVLVMAEDETTRTNRLALLRETDRLTKRFAAFNKIVFSS</sequence>
<dbReference type="InterPro" id="IPR015944">
    <property type="entry name" value="Gly-tRNA-synth_bsu"/>
</dbReference>
<dbReference type="CDD" id="cd00077">
    <property type="entry name" value="HDc"/>
    <property type="match status" value="1"/>
</dbReference>
<comment type="similarity">
    <text evidence="2 10">Belongs to the class-II aminoacyl-tRNA synthetase family.</text>
</comment>
<dbReference type="Pfam" id="PF05746">
    <property type="entry name" value="DALR_1"/>
    <property type="match status" value="1"/>
</dbReference>
<dbReference type="PROSITE" id="PS50861">
    <property type="entry name" value="AA_TRNA_LIGASE_II_GLYAB"/>
    <property type="match status" value="1"/>
</dbReference>
<dbReference type="PANTHER" id="PTHR30075">
    <property type="entry name" value="GLYCYL-TRNA SYNTHETASE"/>
    <property type="match status" value="1"/>
</dbReference>
<evidence type="ECO:0000256" key="9">
    <source>
        <dbReference type="ARBA" id="ARBA00047937"/>
    </source>
</evidence>
<feature type="domain" description="DALR anticodon binding" evidence="11">
    <location>
        <begin position="589"/>
        <end position="681"/>
    </location>
</feature>
<comment type="subcellular location">
    <subcellularLocation>
        <location evidence="1 10">Cytoplasm</location>
    </subcellularLocation>
</comment>
<dbReference type="EMBL" id="FTOD01000014">
    <property type="protein sequence ID" value="SIT12925.1"/>
    <property type="molecule type" value="Genomic_DNA"/>
</dbReference>
<dbReference type="EC" id="6.1.1.14" evidence="10"/>
<evidence type="ECO:0000256" key="8">
    <source>
        <dbReference type="ARBA" id="ARBA00023146"/>
    </source>
</evidence>
<dbReference type="InterPro" id="IPR006194">
    <property type="entry name" value="Gly-tRNA-synth_heterodimer"/>
</dbReference>
<dbReference type="GO" id="GO:0004814">
    <property type="term" value="F:arginine-tRNA ligase activity"/>
    <property type="evidence" value="ECO:0007669"/>
    <property type="project" value="InterPro"/>
</dbReference>
<comment type="subunit">
    <text evidence="10">Tetramer of two alpha and two beta subunits.</text>
</comment>
<dbReference type="OrthoDB" id="9775440at2"/>
<keyword evidence="7 10" id="KW-0648">Protein biosynthesis</keyword>
<dbReference type="Proteomes" id="UP000186795">
    <property type="component" value="Unassembled WGS sequence"/>
</dbReference>
<comment type="catalytic activity">
    <reaction evidence="9 10">
        <text>tRNA(Gly) + glycine + ATP = glycyl-tRNA(Gly) + AMP + diphosphate</text>
        <dbReference type="Rhea" id="RHEA:16013"/>
        <dbReference type="Rhea" id="RHEA-COMP:9664"/>
        <dbReference type="Rhea" id="RHEA-COMP:9683"/>
        <dbReference type="ChEBI" id="CHEBI:30616"/>
        <dbReference type="ChEBI" id="CHEBI:33019"/>
        <dbReference type="ChEBI" id="CHEBI:57305"/>
        <dbReference type="ChEBI" id="CHEBI:78442"/>
        <dbReference type="ChEBI" id="CHEBI:78522"/>
        <dbReference type="ChEBI" id="CHEBI:456215"/>
        <dbReference type="EC" id="6.1.1.14"/>
    </reaction>
</comment>
<protein>
    <recommendedName>
        <fullName evidence="10">Glycine--tRNA ligase beta subunit</fullName>
        <ecNumber evidence="10">6.1.1.14</ecNumber>
    </recommendedName>
    <alternativeName>
        <fullName evidence="10">Glycyl-tRNA synthetase beta subunit</fullName>
        <shortName evidence="10">GlyRS</shortName>
    </alternativeName>
</protein>
<dbReference type="NCBIfam" id="TIGR00211">
    <property type="entry name" value="glyS"/>
    <property type="match status" value="1"/>
</dbReference>
<evidence type="ECO:0000256" key="10">
    <source>
        <dbReference type="HAMAP-Rule" id="MF_00255"/>
    </source>
</evidence>
<evidence type="ECO:0000256" key="6">
    <source>
        <dbReference type="ARBA" id="ARBA00022840"/>
    </source>
</evidence>
<dbReference type="InterPro" id="IPR003607">
    <property type="entry name" value="HD/PDEase_dom"/>
</dbReference>
<evidence type="ECO:0000256" key="3">
    <source>
        <dbReference type="ARBA" id="ARBA00022490"/>
    </source>
</evidence>
<proteinExistence type="inferred from homology"/>
<evidence type="ECO:0000256" key="1">
    <source>
        <dbReference type="ARBA" id="ARBA00004496"/>
    </source>
</evidence>
<dbReference type="GO" id="GO:0005829">
    <property type="term" value="C:cytosol"/>
    <property type="evidence" value="ECO:0007669"/>
    <property type="project" value="TreeGrafter"/>
</dbReference>
<reference evidence="13" key="1">
    <citation type="submission" date="2017-01" db="EMBL/GenBank/DDBJ databases">
        <authorList>
            <person name="Varghese N."/>
            <person name="Submissions S."/>
        </authorList>
    </citation>
    <scope>NUCLEOTIDE SEQUENCE [LARGE SCALE GENOMIC DNA]</scope>
    <source>
        <strain evidence="13">DSM 45196</strain>
    </source>
</reference>
<keyword evidence="8 10" id="KW-0030">Aminoacyl-tRNA synthetase</keyword>
<dbReference type="GO" id="GO:0004820">
    <property type="term" value="F:glycine-tRNA ligase activity"/>
    <property type="evidence" value="ECO:0007669"/>
    <property type="project" value="UniProtKB-UniRule"/>
</dbReference>
<dbReference type="HAMAP" id="MF_00255">
    <property type="entry name" value="Gly_tRNA_synth_beta"/>
    <property type="match status" value="1"/>
</dbReference>
<gene>
    <name evidence="10" type="primary">glyS</name>
    <name evidence="12" type="ORF">SAMN05421790_11415</name>
</gene>
<dbReference type="PRINTS" id="PR01045">
    <property type="entry name" value="TRNASYNTHGB"/>
</dbReference>
<evidence type="ECO:0000256" key="4">
    <source>
        <dbReference type="ARBA" id="ARBA00022598"/>
    </source>
</evidence>
<organism evidence="12 13">
    <name type="scientific">Kroppenstedtia eburnea</name>
    <dbReference type="NCBI Taxonomy" id="714067"/>
    <lineage>
        <taxon>Bacteria</taxon>
        <taxon>Bacillati</taxon>
        <taxon>Bacillota</taxon>
        <taxon>Bacilli</taxon>
        <taxon>Bacillales</taxon>
        <taxon>Thermoactinomycetaceae</taxon>
        <taxon>Kroppenstedtia</taxon>
    </lineage>
</organism>
<dbReference type="PANTHER" id="PTHR30075:SF2">
    <property type="entry name" value="GLYCINE--TRNA LIGASE, CHLOROPLASTIC_MITOCHONDRIAL 2"/>
    <property type="match status" value="1"/>
</dbReference>
<evidence type="ECO:0000259" key="11">
    <source>
        <dbReference type="Pfam" id="PF05746"/>
    </source>
</evidence>